<dbReference type="Gene3D" id="3.10.490.20">
    <property type="match status" value="1"/>
</dbReference>
<dbReference type="Gene3D" id="3.40.50.300">
    <property type="entry name" value="P-loop containing nucleotide triphosphate hydrolases"/>
    <property type="match status" value="3"/>
</dbReference>
<dbReference type="InterPro" id="IPR024743">
    <property type="entry name" value="Dynein_HC_stalk"/>
</dbReference>
<feature type="compositionally biased region" description="Acidic residues" evidence="2">
    <location>
        <begin position="1287"/>
        <end position="1297"/>
    </location>
</feature>
<evidence type="ECO:0000259" key="6">
    <source>
        <dbReference type="Pfam" id="PF12781"/>
    </source>
</evidence>
<dbReference type="EMBL" id="BQXS01011232">
    <property type="protein sequence ID" value="GKT36463.1"/>
    <property type="molecule type" value="Genomic_DNA"/>
</dbReference>
<dbReference type="InterPro" id="IPR027417">
    <property type="entry name" value="P-loop_NTPase"/>
</dbReference>
<evidence type="ECO:0000259" key="3">
    <source>
        <dbReference type="Pfam" id="PF03028"/>
    </source>
</evidence>
<dbReference type="Pfam" id="PF12777">
    <property type="entry name" value="MT"/>
    <property type="match status" value="1"/>
</dbReference>
<dbReference type="InterPro" id="IPR043160">
    <property type="entry name" value="Dynein_C_barrel"/>
</dbReference>
<feature type="compositionally biased region" description="Polar residues" evidence="2">
    <location>
        <begin position="1798"/>
        <end position="1810"/>
    </location>
</feature>
<dbReference type="Pfam" id="PF12780">
    <property type="entry name" value="AAA_8"/>
    <property type="match status" value="1"/>
</dbReference>
<dbReference type="Gene3D" id="1.20.920.30">
    <property type="match status" value="1"/>
</dbReference>
<dbReference type="InterPro" id="IPR041228">
    <property type="entry name" value="Dynein_C"/>
</dbReference>
<evidence type="ECO:0000259" key="7">
    <source>
        <dbReference type="Pfam" id="PF18198"/>
    </source>
</evidence>
<dbReference type="Gene3D" id="1.10.8.720">
    <property type="entry name" value="Region D6 of dynein motor"/>
    <property type="match status" value="1"/>
</dbReference>
<feature type="domain" description="Dynein heavy chain coiled coil stalk" evidence="4">
    <location>
        <begin position="459"/>
        <end position="789"/>
    </location>
</feature>
<reference evidence="9" key="1">
    <citation type="submission" date="2022-03" db="EMBL/GenBank/DDBJ databases">
        <title>Draft genome sequence of Aduncisulcus paluster, a free-living microaerophilic Fornicata.</title>
        <authorList>
            <person name="Yuyama I."/>
            <person name="Kume K."/>
            <person name="Tamura T."/>
            <person name="Inagaki Y."/>
            <person name="Hashimoto T."/>
        </authorList>
    </citation>
    <scope>NUCLEOTIDE SEQUENCE</scope>
    <source>
        <strain evidence="9">NY0171</strain>
    </source>
</reference>
<feature type="region of interest" description="Disordered" evidence="2">
    <location>
        <begin position="21"/>
        <end position="67"/>
    </location>
</feature>
<protein>
    <submittedName>
        <fullName evidence="9">Dynein axonemal heavy chain 6</fullName>
    </submittedName>
</protein>
<dbReference type="InterPro" id="IPR004273">
    <property type="entry name" value="Dynein_heavy_D6_P-loop"/>
</dbReference>
<dbReference type="InterPro" id="IPR042219">
    <property type="entry name" value="AAA_lid_11_sf"/>
</dbReference>
<evidence type="ECO:0000256" key="1">
    <source>
        <dbReference type="SAM" id="Coils"/>
    </source>
</evidence>
<evidence type="ECO:0000313" key="10">
    <source>
        <dbReference type="Proteomes" id="UP001057375"/>
    </source>
</evidence>
<proteinExistence type="predicted"/>
<feature type="compositionally biased region" description="Polar residues" evidence="2">
    <location>
        <begin position="1821"/>
        <end position="1833"/>
    </location>
</feature>
<feature type="region of interest" description="Disordered" evidence="2">
    <location>
        <begin position="1965"/>
        <end position="1984"/>
    </location>
</feature>
<feature type="domain" description="Dynein heavy chain ATP-binding dynein motor region" evidence="6">
    <location>
        <begin position="814"/>
        <end position="1035"/>
    </location>
</feature>
<dbReference type="Gene3D" id="1.10.8.1220">
    <property type="match status" value="1"/>
</dbReference>
<dbReference type="InterPro" id="IPR035706">
    <property type="entry name" value="AAA_9"/>
</dbReference>
<feature type="region of interest" description="Disordered" evidence="2">
    <location>
        <begin position="1460"/>
        <end position="1484"/>
    </location>
</feature>
<dbReference type="Pfam" id="PF03028">
    <property type="entry name" value="Dynein_heavy"/>
    <property type="match status" value="1"/>
</dbReference>
<evidence type="ECO:0000256" key="2">
    <source>
        <dbReference type="SAM" id="MobiDB-lite"/>
    </source>
</evidence>
<dbReference type="InterPro" id="IPR026983">
    <property type="entry name" value="DHC"/>
</dbReference>
<evidence type="ECO:0000259" key="8">
    <source>
        <dbReference type="Pfam" id="PF18199"/>
    </source>
</evidence>
<keyword evidence="1" id="KW-0175">Coiled coil</keyword>
<feature type="compositionally biased region" description="Basic and acidic residues" evidence="2">
    <location>
        <begin position="1843"/>
        <end position="1853"/>
    </location>
</feature>
<gene>
    <name evidence="9" type="ORF">ADUPG1_009427</name>
</gene>
<feature type="domain" description="Dynein heavy chain AAA lid" evidence="7">
    <location>
        <begin position="1557"/>
        <end position="1700"/>
    </location>
</feature>
<evidence type="ECO:0000259" key="4">
    <source>
        <dbReference type="Pfam" id="PF12777"/>
    </source>
</evidence>
<dbReference type="Gene3D" id="6.10.140.1060">
    <property type="match status" value="1"/>
</dbReference>
<dbReference type="InterPro" id="IPR041658">
    <property type="entry name" value="AAA_lid_11"/>
</dbReference>
<dbReference type="PANTHER" id="PTHR22878">
    <property type="entry name" value="DYNEIN HEAVY CHAIN 6, AXONEMAL-LIKE-RELATED"/>
    <property type="match status" value="1"/>
</dbReference>
<organism evidence="9 10">
    <name type="scientific">Aduncisulcus paluster</name>
    <dbReference type="NCBI Taxonomy" id="2918883"/>
    <lineage>
        <taxon>Eukaryota</taxon>
        <taxon>Metamonada</taxon>
        <taxon>Carpediemonas-like organisms</taxon>
        <taxon>Aduncisulcus</taxon>
    </lineage>
</organism>
<comment type="caution">
    <text evidence="9">The sequence shown here is derived from an EMBL/GenBank/DDBJ whole genome shotgun (WGS) entry which is preliminary data.</text>
</comment>
<feature type="compositionally biased region" description="Basic and acidic residues" evidence="2">
    <location>
        <begin position="1274"/>
        <end position="1286"/>
    </location>
</feature>
<feature type="region of interest" description="Disordered" evidence="2">
    <location>
        <begin position="1754"/>
        <end position="1919"/>
    </location>
</feature>
<feature type="coiled-coil region" evidence="1">
    <location>
        <begin position="667"/>
        <end position="718"/>
    </location>
</feature>
<keyword evidence="10" id="KW-1185">Reference proteome</keyword>
<feature type="domain" description="Dynein heavy chain C-terminal" evidence="8">
    <location>
        <begin position="1938"/>
        <end position="2264"/>
    </location>
</feature>
<dbReference type="Gene3D" id="1.20.1270.280">
    <property type="match status" value="1"/>
</dbReference>
<dbReference type="Proteomes" id="UP001057375">
    <property type="component" value="Unassembled WGS sequence"/>
</dbReference>
<feature type="domain" description="Dynein heavy chain AAA module D4" evidence="5">
    <location>
        <begin position="118"/>
        <end position="442"/>
    </location>
</feature>
<name>A0ABQ5KXR7_9EUKA</name>
<evidence type="ECO:0000259" key="5">
    <source>
        <dbReference type="Pfam" id="PF12780"/>
    </source>
</evidence>
<feature type="region of interest" description="Disordered" evidence="2">
    <location>
        <begin position="1262"/>
        <end position="1318"/>
    </location>
</feature>
<sequence>NKHFPVSWDYEDVFHHAVRPNAMGSSGATSRSHRSGGKHAQSSKHNASGGGGGEDEEEENADAASQEWKSGKASMFVNFLKLGTPMAERQYCSAKYEEVKKVLDGAQEDFAAMGRDLGLVYFQDAAAHVARITRTLSQPRGNLLLVGVGGSGKQSLTKISCFLCEYDIFQIELTRGYGIVEFKEDIKSLFYTAGVENKPVVFLLPDTQVKDESFLELVNNILSTGEVPALYENDESEKIISDVRMACAKQRNELQQQLEEEAAADDGRPVVDVNDILGPPIISRDAVWRHFVHRVRDNLHVVLCMSPVGDAFKRRLRMFPSFVSTCTIDWFQPWPSDALYSVAVNQIKLTSDEEDEMAEIVSEAQEQDDVFADTGSKKKEREKAAALALAEQNRLTDVLASAFMYIHKSVEKMSGKFKKETGRQLYVTPTSFLEQLSLFNNILKERRDKVNSEIRKYTIGLDKLIATQVEVKELKKELEALKPQLEASTEKTAKMIEDLTVEKRQVDGLRRQLASEEAVVKTQTMETQALATEAKKDLEQALPELRRAEKALDSLKKSQITEVKGFVKPPPLVQKVMSAVCVLLDDKPDWATAKRLLSDVGFIKRLKEYDKDHIPETFIRKLRKYTVDPEFEPSIVEKSSVAARGLCMWCIAIEKYAAVSKVVGPKQAKLDKANAELAEKMKTLREKQAKVKKADDDIAQLQAKVDTEVEKKQNLEDQTDLTSKRFTRATQLITALGDEEKRWSQNLETLKQAQLSIVGDCVLSAGFVAYLGGFSNKYRANLVNLWSLYLKDKKIQITSPFSLSDTLSSQVQIRQWRLQALPSDDVSVDNAIMTTRGQRWPLLIDPQEQAKSWIQNLEKDNKLLVVKMSDPDFLRNVEGSIRIGRPILIEEAGEEIDPAIENVLKKDIQKVKGRMVVKIGDGEVDYDPNFRLYITTNLPNPHYLPETQVKVTLINFTVTEDGLEDQLLAEVVQRERPELEEEKSKLIVSIAAGKAQVVELEDKILKSLSESSGNILDDEELINTLNSSKETSVEVKKKVEEAISTEEKIDAARLKYRPVSIRGSVLFFAVASLPTLDTMYQFSLLYFKRLFCNVIENSEKSDNIYHRLDILRTQVTWNIYSNICRGLFEAHKGFFAFMIAVRIAQKRGSVNEREWDVFLKGDASVYYDRSLADEFLTKYPMPEVITPSSPSNAPIFDTRIWNQIVSIAASGIEYGEDILRMLCEYPVEMYKWVCDCADIVDRDKGLPECIVKMEKETRGDWKQRRVDAKKKKLQHDSSLHSHGSKDAEEEGDGNEEEGEKKKEEGEQQEQSDINPLSDKTPISEFFPLFARLLVVKYLRFGELINSITAYTSFELGSEFVTPPPLSLPLVFQETSNTTPLVFILSQGADPLSQLQTYAKECGMEERLSTISLGQGQGPKAKKMIRDATNDGGWVFLANAHLSALWVHELERIVGGINKSGENAAREQKGGNGKKPKGFSPTTGVLQGCRLPPNPSFRLLISSMPTDIFPVSVLQNSVKVTTEPPKGLKANLVRTLSEMKEIEFEEAAIESDDKRFAFKRLLFGLVFFHGIVQERRKFGANGWNKSYEFNDSDFDVSRKMLKNFLVEQPGIPWPALQYLISEVNYGGRVTDDWDRRLIKTILNTFYVPDILEEVYQFSPSGVYHAAIEREGKASTLDGVREYVSSLPRNEDPEIFGMHANAAYSFLTQETDRLIDCLLAAQPESVQKDEYLVQFDHFFSVNRDKLLRGLIEMDIGGGTKNSNSEKLGAAGTGAGEDKGPEKEQEQEGGSGKQEEGKESAQISTKEQPQPQGNVEDGRKKSAGKTTGRTKNSNSEKLGAAGTGAGEDKGPEKEQEQEGGSGKQEEGKESAQISTKEQPQPQGNVEDGRKKSAGKTTGSGKYGRQEEEDGDETSKTPSVPESTRALKEFEHSLFYEGSDTVDKAANVKNRSNMILENLPKSLISGCQRQGIDEEGGSGASNPSDGDEVEVSELTFVKGPTGLLHSLSVVLVQEIDRFNSLLDLVKRSLVQVCQAIDGLAVMSASLENVYNAVYTNRVPKLWSDAAYPSLMPLSSWVENLRERVETLRSWIRRGPPVSFWLSGFFFPQGFITGVLQQHSRKHQKPIDILRFRFTVKDILFIEPTLPEEEKKRIEGVRYVEDLTEEDRVEDGVLVHGLYLDSGYWNPETLKLEPAREGELFSALPVMHLLPVPNFQRNPRDYAAPLYKTATRAGALSTTGQSSNFILAVDLPTDRHPNFFILQSTALLCALKE</sequence>
<dbReference type="Gene3D" id="1.20.920.20">
    <property type="match status" value="1"/>
</dbReference>
<dbReference type="PANTHER" id="PTHR22878:SF68">
    <property type="entry name" value="DYNEIN HEAVY CHAIN 6, AXONEMAL-LIKE"/>
    <property type="match status" value="1"/>
</dbReference>
<dbReference type="InterPro" id="IPR024317">
    <property type="entry name" value="Dynein_heavy_chain_D4_dom"/>
</dbReference>
<feature type="non-terminal residue" evidence="9">
    <location>
        <position position="1"/>
    </location>
</feature>
<feature type="compositionally biased region" description="Basic and acidic residues" evidence="2">
    <location>
        <begin position="1773"/>
        <end position="1783"/>
    </location>
</feature>
<accession>A0ABQ5KXR7</accession>
<dbReference type="Pfam" id="PF18199">
    <property type="entry name" value="Dynein_C"/>
    <property type="match status" value="1"/>
</dbReference>
<dbReference type="Pfam" id="PF18198">
    <property type="entry name" value="AAA_lid_11"/>
    <property type="match status" value="1"/>
</dbReference>
<feature type="compositionally biased region" description="Polar residues" evidence="2">
    <location>
        <begin position="1868"/>
        <end position="1880"/>
    </location>
</feature>
<feature type="domain" description="Dynein heavy chain region D6 P-loop" evidence="3">
    <location>
        <begin position="1376"/>
        <end position="1520"/>
    </location>
</feature>
<dbReference type="SUPFAM" id="SSF52540">
    <property type="entry name" value="P-loop containing nucleoside triphosphate hydrolases"/>
    <property type="match status" value="1"/>
</dbReference>
<dbReference type="Pfam" id="PF12781">
    <property type="entry name" value="AAA_9"/>
    <property type="match status" value="1"/>
</dbReference>
<evidence type="ECO:0000313" key="9">
    <source>
        <dbReference type="EMBL" id="GKT36463.1"/>
    </source>
</evidence>